<proteinExistence type="predicted"/>
<dbReference type="Proteomes" id="UP000887578">
    <property type="component" value="Unplaced"/>
</dbReference>
<organism evidence="1 2">
    <name type="scientific">Panagrolaimus davidi</name>
    <dbReference type="NCBI Taxonomy" id="227884"/>
    <lineage>
        <taxon>Eukaryota</taxon>
        <taxon>Metazoa</taxon>
        <taxon>Ecdysozoa</taxon>
        <taxon>Nematoda</taxon>
        <taxon>Chromadorea</taxon>
        <taxon>Rhabditida</taxon>
        <taxon>Tylenchina</taxon>
        <taxon>Panagrolaimomorpha</taxon>
        <taxon>Panagrolaimoidea</taxon>
        <taxon>Panagrolaimidae</taxon>
        <taxon>Panagrolaimus</taxon>
    </lineage>
</organism>
<sequence length="344" mass="39896">MPVLIRELLFAIGKKLVEDGDSVDVIKIALSGKQTLQAMKNVFASVSTLEICKKFCAIGWGDPCCEFGFRNDKLYFKFLMHCIGNCVTDLRVNCSTFAESHQTVFHPIFNKMLVRRQLLSFSLLVDGYAVRKFFGEFLVNFSSTLKNIKIPSAFLTRTFRDSFNLDSLNVLDSGNNNLLLFCCKTTSLTYGGPLPLPVFDRFITKNLQFSTPLFSLKKLIFGPQYLFSQHLVDVRYGRLRDFMKYFPELEYVKFRNGLYHGVYHLIRFYTEVLNETIKAPPKVFLEFFKYNRYMKCPTLDSYKGDYIDNTFEYDEKVSDFFCFRKNVQIAGSEATVFEVLFPNE</sequence>
<dbReference type="WBParaSite" id="PDA_v2.g29892.t1">
    <property type="protein sequence ID" value="PDA_v2.g29892.t1"/>
    <property type="gene ID" value="PDA_v2.g29892"/>
</dbReference>
<evidence type="ECO:0000313" key="2">
    <source>
        <dbReference type="WBParaSite" id="PDA_v2.g29892.t1"/>
    </source>
</evidence>
<reference evidence="2" key="1">
    <citation type="submission" date="2022-11" db="UniProtKB">
        <authorList>
            <consortium name="WormBaseParasite"/>
        </authorList>
    </citation>
    <scope>IDENTIFICATION</scope>
</reference>
<accession>A0A914QJS5</accession>
<evidence type="ECO:0000313" key="1">
    <source>
        <dbReference type="Proteomes" id="UP000887578"/>
    </source>
</evidence>
<protein>
    <submittedName>
        <fullName evidence="2">Uncharacterized protein</fullName>
    </submittedName>
</protein>
<name>A0A914QJS5_9BILA</name>
<keyword evidence="1" id="KW-1185">Reference proteome</keyword>
<dbReference type="AlphaFoldDB" id="A0A914QJS5"/>